<feature type="transmembrane region" description="Helical" evidence="1">
    <location>
        <begin position="948"/>
        <end position="967"/>
    </location>
</feature>
<accession>A0A1H9IQ30</accession>
<feature type="transmembrane region" description="Helical" evidence="1">
    <location>
        <begin position="428"/>
        <end position="448"/>
    </location>
</feature>
<evidence type="ECO:0000313" key="3">
    <source>
        <dbReference type="Proteomes" id="UP000199427"/>
    </source>
</evidence>
<gene>
    <name evidence="2" type="ORF">SAMN05216362_1267</name>
</gene>
<feature type="transmembrane region" description="Helical" evidence="1">
    <location>
        <begin position="460"/>
        <end position="482"/>
    </location>
</feature>
<dbReference type="EMBL" id="FOES01000026">
    <property type="protein sequence ID" value="SEQ76713.1"/>
    <property type="molecule type" value="Genomic_DNA"/>
</dbReference>
<feature type="transmembrane region" description="Helical" evidence="1">
    <location>
        <begin position="526"/>
        <end position="548"/>
    </location>
</feature>
<dbReference type="Proteomes" id="UP000199427">
    <property type="component" value="Unassembled WGS sequence"/>
</dbReference>
<name>A0A1H9IQ30_9BACI</name>
<dbReference type="OrthoDB" id="9757876at2"/>
<dbReference type="SUPFAM" id="SSF82866">
    <property type="entry name" value="Multidrug efflux transporter AcrB transmembrane domain"/>
    <property type="match status" value="2"/>
</dbReference>
<proteinExistence type="predicted"/>
<keyword evidence="3" id="KW-1185">Reference proteome</keyword>
<feature type="transmembrane region" description="Helical" evidence="1">
    <location>
        <begin position="331"/>
        <end position="350"/>
    </location>
</feature>
<dbReference type="InterPro" id="IPR027463">
    <property type="entry name" value="AcrB_DN_DC_subdom"/>
</dbReference>
<dbReference type="PANTHER" id="PTHR32063:SF0">
    <property type="entry name" value="SWARMING MOTILITY PROTEIN SWRC"/>
    <property type="match status" value="1"/>
</dbReference>
<feature type="transmembrane region" description="Helical" evidence="1">
    <location>
        <begin position="979"/>
        <end position="1005"/>
    </location>
</feature>
<dbReference type="PRINTS" id="PR00702">
    <property type="entry name" value="ACRIFLAVINRP"/>
</dbReference>
<feature type="transmembrane region" description="Helical" evidence="1">
    <location>
        <begin position="383"/>
        <end position="408"/>
    </location>
</feature>
<dbReference type="Gene3D" id="3.30.70.1320">
    <property type="entry name" value="Multidrug efflux transporter AcrB pore domain like"/>
    <property type="match status" value="1"/>
</dbReference>
<feature type="transmembrane region" description="Helical" evidence="1">
    <location>
        <begin position="850"/>
        <end position="869"/>
    </location>
</feature>
<keyword evidence="1" id="KW-0812">Transmembrane</keyword>
<feature type="transmembrane region" description="Helical" evidence="1">
    <location>
        <begin position="12"/>
        <end position="29"/>
    </location>
</feature>
<dbReference type="Gene3D" id="1.20.1640.10">
    <property type="entry name" value="Multidrug efflux transporter AcrB transmembrane domain"/>
    <property type="match status" value="2"/>
</dbReference>
<evidence type="ECO:0000256" key="1">
    <source>
        <dbReference type="SAM" id="Phobius"/>
    </source>
</evidence>
<dbReference type="InterPro" id="IPR001036">
    <property type="entry name" value="Acrflvin-R"/>
</dbReference>
<reference evidence="2 3" key="1">
    <citation type="submission" date="2016-10" db="EMBL/GenBank/DDBJ databases">
        <authorList>
            <person name="de Groot N.N."/>
        </authorList>
    </citation>
    <scope>NUCLEOTIDE SEQUENCE [LARGE SCALE GENOMIC DNA]</scope>
    <source>
        <strain evidence="2 3">DSM 21633</strain>
    </source>
</reference>
<protein>
    <submittedName>
        <fullName evidence="2">Hydrophobic/amphiphilic exporter-1, HAE1 family</fullName>
    </submittedName>
</protein>
<dbReference type="PANTHER" id="PTHR32063">
    <property type="match status" value="1"/>
</dbReference>
<feature type="transmembrane region" description="Helical" evidence="1">
    <location>
        <begin position="357"/>
        <end position="377"/>
    </location>
</feature>
<organism evidence="2 3">
    <name type="scientific">Piscibacillus halophilus</name>
    <dbReference type="NCBI Taxonomy" id="571933"/>
    <lineage>
        <taxon>Bacteria</taxon>
        <taxon>Bacillati</taxon>
        <taxon>Bacillota</taxon>
        <taxon>Bacilli</taxon>
        <taxon>Bacillales</taxon>
        <taxon>Bacillaceae</taxon>
        <taxon>Piscibacillus</taxon>
    </lineage>
</organism>
<dbReference type="Gene3D" id="3.30.70.1430">
    <property type="entry name" value="Multidrug efflux transporter AcrB pore domain"/>
    <property type="match status" value="2"/>
</dbReference>
<dbReference type="Pfam" id="PF00873">
    <property type="entry name" value="ACR_tran"/>
    <property type="match status" value="1"/>
</dbReference>
<keyword evidence="1" id="KW-1133">Transmembrane helix</keyword>
<dbReference type="SUPFAM" id="SSF82693">
    <property type="entry name" value="Multidrug efflux transporter AcrB pore domain, PN1, PN2, PC1 and PC2 subdomains"/>
    <property type="match status" value="3"/>
</dbReference>
<dbReference type="RefSeq" id="WP_091774239.1">
    <property type="nucleotide sequence ID" value="NZ_FOES01000026.1"/>
</dbReference>
<dbReference type="STRING" id="571933.SAMN05216362_1267"/>
<feature type="transmembrane region" description="Helical" evidence="1">
    <location>
        <begin position="876"/>
        <end position="896"/>
    </location>
</feature>
<sequence>MRLVNTSIKRPVGVTMIVLAILALGFVSFKNLSVDLYPDIDLPVAVVATNYEGAAPQEVEELVTKPIESSVATIEGVDTIQAQSQPGNSLVVLMFSTDTNLDNALLNVREKVDQITGMLPDGAGDPNVLRFDPQQMPVMWVGLTGDDKDTLQNLAETEVQPLFERQQGVGSVGIEGGVTEEVSVELDQQRLNQFGLSSQQVLEAIQGSNRSMSAGVISRGTQELQIRILGEYESLDEIRETLIQTPQDELIELGDLATVERGVTEETGKSLVNGQEAVVMNILKKTDGNTVAVSDAIQGSLDEARANLPEGVELNVVFDTADFIRMSIDSVVQNLLLGAVFAILILLLFLKSFRATLVISLSIPIAVITTFTLMYFTGETVNILTMGGLALGIGMMVDSAIVILEHIVTYRERGYSMKEAAKKGASEIAPAVIASTTTTLVVFLPIVFVEGIASEIFTPLALTVAFALIASLAASLTIIPMLSSKMLKKLSEGNGRRYWFDRLLDRLIKFYQGILRRALTYRKTSIILAIVVIVASLALIPRLGLAFIPEADQGQIEISVETPSGTNLESTVDVVDQVNAVMAEDEDIVESSFATVGSDGMSFGTTANTASYMIQLVPKDERDLSTEEVMQKWDSQIQKIAGADITVNVMGASVSAGDPVQIELNGPDHDVLSELADQVVTLIDDIDGVHNPSTSADEGRPEMQILVDREAAAEYGMTHAQIMGQISSQLNGQVATQFRTEGNELDVRVLTPKEERDTLEEIRDLKITTPTGEQVRLETVASLEQVEGPVSLTRQNQQRRVVVSAGLVGSDLGSVTNAIEDRLSGLEFPEGYSYNIGGEAEDMMEAFGDLALALVFSIFLVYAVMAVQFENFLHPFIIMFSLPTMIIGVILGLFVTGMPLSIPAFIGVIMLAGIVVNNAIVLVDYINILRRKGVERFEAILEAGANRLRPILMTSLTTILGMIPLSLGLGQGGEAQQPLAVVIIFGLLFSMLITLVLIPVVYTLFDDLSRKILRKKA</sequence>
<dbReference type="GO" id="GO:0042910">
    <property type="term" value="F:xenobiotic transmembrane transporter activity"/>
    <property type="evidence" value="ECO:0007669"/>
    <property type="project" value="TreeGrafter"/>
</dbReference>
<dbReference type="Gene3D" id="3.30.2090.10">
    <property type="entry name" value="Multidrug efflux transporter AcrB TolC docking domain, DN and DC subdomains"/>
    <property type="match status" value="2"/>
</dbReference>
<keyword evidence="1" id="KW-0472">Membrane</keyword>
<dbReference type="AlphaFoldDB" id="A0A1H9IQ30"/>
<dbReference type="SUPFAM" id="SSF82714">
    <property type="entry name" value="Multidrug efflux transporter AcrB TolC docking domain, DN and DC subdomains"/>
    <property type="match status" value="2"/>
</dbReference>
<dbReference type="GO" id="GO:0005886">
    <property type="term" value="C:plasma membrane"/>
    <property type="evidence" value="ECO:0007669"/>
    <property type="project" value="TreeGrafter"/>
</dbReference>
<evidence type="ECO:0000313" key="2">
    <source>
        <dbReference type="EMBL" id="SEQ76713.1"/>
    </source>
</evidence>
<feature type="transmembrane region" description="Helical" evidence="1">
    <location>
        <begin position="902"/>
        <end position="927"/>
    </location>
</feature>
<dbReference type="Gene3D" id="3.30.70.1440">
    <property type="entry name" value="Multidrug efflux transporter AcrB pore domain"/>
    <property type="match status" value="1"/>
</dbReference>